<dbReference type="STRING" id="1514971.AUR64_17645"/>
<keyword evidence="1" id="KW-0812">Transmembrane</keyword>
<evidence type="ECO:0000259" key="2">
    <source>
        <dbReference type="Pfam" id="PF24463"/>
    </source>
</evidence>
<dbReference type="InterPro" id="IPR055999">
    <property type="entry name" value="DUF7577"/>
</dbReference>
<dbReference type="Proteomes" id="UP000054387">
    <property type="component" value="Unassembled WGS sequence"/>
</dbReference>
<dbReference type="OrthoDB" id="205136at2157"/>
<proteinExistence type="predicted"/>
<feature type="transmembrane region" description="Helical" evidence="1">
    <location>
        <begin position="6"/>
        <end position="25"/>
    </location>
</feature>
<keyword evidence="4" id="KW-1185">Reference proteome</keyword>
<evidence type="ECO:0000256" key="1">
    <source>
        <dbReference type="SAM" id="Phobius"/>
    </source>
</evidence>
<sequence>MELLFRLLVAGFVIVAPSALFLGLWHGLHKLRDDRLIERMLDETDDEFGHRSRFMLTPTAQRSRRSSAIACRACGTPNPRNVRFCHDCLSKLDSA</sequence>
<accession>A0A0W1R568</accession>
<name>A0A0W1R568_9EURY</name>
<dbReference type="EMBL" id="LOPU01000030">
    <property type="protein sequence ID" value="KTG08504.1"/>
    <property type="molecule type" value="Genomic_DNA"/>
</dbReference>
<evidence type="ECO:0000313" key="3">
    <source>
        <dbReference type="EMBL" id="KTG08504.1"/>
    </source>
</evidence>
<dbReference type="RefSeq" id="WP_058582788.1">
    <property type="nucleotide sequence ID" value="NZ_LOPU01000030.1"/>
</dbReference>
<comment type="caution">
    <text evidence="3">The sequence shown here is derived from an EMBL/GenBank/DDBJ whole genome shotgun (WGS) entry which is preliminary data.</text>
</comment>
<dbReference type="Pfam" id="PF24463">
    <property type="entry name" value="DUF7577"/>
    <property type="match status" value="1"/>
</dbReference>
<protein>
    <recommendedName>
        <fullName evidence="2">DUF7577 domain-containing protein</fullName>
    </recommendedName>
</protein>
<keyword evidence="1" id="KW-0472">Membrane</keyword>
<evidence type="ECO:0000313" key="4">
    <source>
        <dbReference type="Proteomes" id="UP000054387"/>
    </source>
</evidence>
<organism evidence="3 4">
    <name type="scientific">Haloprofundus marisrubri</name>
    <dbReference type="NCBI Taxonomy" id="1514971"/>
    <lineage>
        <taxon>Archaea</taxon>
        <taxon>Methanobacteriati</taxon>
        <taxon>Methanobacteriota</taxon>
        <taxon>Stenosarchaea group</taxon>
        <taxon>Halobacteria</taxon>
        <taxon>Halobacteriales</taxon>
        <taxon>Haloferacaceae</taxon>
        <taxon>Haloprofundus</taxon>
    </lineage>
</organism>
<feature type="domain" description="DUF7577" evidence="2">
    <location>
        <begin position="68"/>
        <end position="92"/>
    </location>
</feature>
<reference evidence="3 4" key="1">
    <citation type="submission" date="2015-12" db="EMBL/GenBank/DDBJ databases">
        <title>Haloprofundus marisrubri gen. nov., sp. nov., an extremely halophilic archaeon isolated from the Discovery deep brine-seawater interface in the Red Sea.</title>
        <authorList>
            <person name="Zhang G."/>
            <person name="Stingl U."/>
            <person name="Rashid M."/>
        </authorList>
    </citation>
    <scope>NUCLEOTIDE SEQUENCE [LARGE SCALE GENOMIC DNA]</scope>
    <source>
        <strain evidence="3 4">SB9</strain>
    </source>
</reference>
<dbReference type="AlphaFoldDB" id="A0A0W1R568"/>
<gene>
    <name evidence="3" type="ORF">AUR64_17645</name>
</gene>
<keyword evidence="1" id="KW-1133">Transmembrane helix</keyword>